<dbReference type="Proteomes" id="UP001221757">
    <property type="component" value="Unassembled WGS sequence"/>
</dbReference>
<name>A0AAD7CY59_MYCRO</name>
<dbReference type="EMBL" id="JARKIE010000185">
    <property type="protein sequence ID" value="KAJ7669710.1"/>
    <property type="molecule type" value="Genomic_DNA"/>
</dbReference>
<comment type="caution">
    <text evidence="2">The sequence shown here is derived from an EMBL/GenBank/DDBJ whole genome shotgun (WGS) entry which is preliminary data.</text>
</comment>
<organism evidence="2 3">
    <name type="scientific">Mycena rosella</name>
    <name type="common">Pink bonnet</name>
    <name type="synonym">Agaricus rosellus</name>
    <dbReference type="NCBI Taxonomy" id="1033263"/>
    <lineage>
        <taxon>Eukaryota</taxon>
        <taxon>Fungi</taxon>
        <taxon>Dikarya</taxon>
        <taxon>Basidiomycota</taxon>
        <taxon>Agaricomycotina</taxon>
        <taxon>Agaricomycetes</taxon>
        <taxon>Agaricomycetidae</taxon>
        <taxon>Agaricales</taxon>
        <taxon>Marasmiineae</taxon>
        <taxon>Mycenaceae</taxon>
        <taxon>Mycena</taxon>
    </lineage>
</organism>
<accession>A0AAD7CY59</accession>
<gene>
    <name evidence="2" type="ORF">B0H17DRAFT_1209571</name>
</gene>
<feature type="region of interest" description="Disordered" evidence="1">
    <location>
        <begin position="177"/>
        <end position="213"/>
    </location>
</feature>
<evidence type="ECO:0000313" key="2">
    <source>
        <dbReference type="EMBL" id="KAJ7669710.1"/>
    </source>
</evidence>
<reference evidence="2" key="1">
    <citation type="submission" date="2023-03" db="EMBL/GenBank/DDBJ databases">
        <title>Massive genome expansion in bonnet fungi (Mycena s.s.) driven by repeated elements and novel gene families across ecological guilds.</title>
        <authorList>
            <consortium name="Lawrence Berkeley National Laboratory"/>
            <person name="Harder C.B."/>
            <person name="Miyauchi S."/>
            <person name="Viragh M."/>
            <person name="Kuo A."/>
            <person name="Thoen E."/>
            <person name="Andreopoulos B."/>
            <person name="Lu D."/>
            <person name="Skrede I."/>
            <person name="Drula E."/>
            <person name="Henrissat B."/>
            <person name="Morin E."/>
            <person name="Kohler A."/>
            <person name="Barry K."/>
            <person name="LaButti K."/>
            <person name="Morin E."/>
            <person name="Salamov A."/>
            <person name="Lipzen A."/>
            <person name="Mereny Z."/>
            <person name="Hegedus B."/>
            <person name="Baldrian P."/>
            <person name="Stursova M."/>
            <person name="Weitz H."/>
            <person name="Taylor A."/>
            <person name="Grigoriev I.V."/>
            <person name="Nagy L.G."/>
            <person name="Martin F."/>
            <person name="Kauserud H."/>
        </authorList>
    </citation>
    <scope>NUCLEOTIDE SEQUENCE</scope>
    <source>
        <strain evidence="2">CBHHK067</strain>
    </source>
</reference>
<evidence type="ECO:0000313" key="3">
    <source>
        <dbReference type="Proteomes" id="UP001221757"/>
    </source>
</evidence>
<protein>
    <submittedName>
        <fullName evidence="2">Uncharacterized protein</fullName>
    </submittedName>
</protein>
<sequence length="354" mass="39378">MASTTDDVDMSDIERRNLCFVERAEEGGLYESVMEQMMNLPNALCNIEFISTKKHPPDLFRAEDWAKNIIFKDGPGKDASEFRAAVIGEIAEPRYGTVVRAQGNHYDGRDGEPFKPVDDKSKVKDVLVLRAPTHCSLYMKNLFDNQSALIQDLENSEIANDEANGWVPATAGAPKVVATPKQVQRVKRKRNEDGDDEAEGANPAETVDPVAKDEAVRLPDDEDIKLSAFYDPRVLEDYGGPYFEHINSKLLQLDIRDAENKLIPPSKQYAALHPGSLIIALVTIHIFTFKDPGSDRNRDRKNVQLNTHTIRVLDESDFPVEKHSRPVPRNMIDAPAPSAGPSTPGKLSSSGFNR</sequence>
<feature type="compositionally biased region" description="Low complexity" evidence="1">
    <location>
        <begin position="334"/>
        <end position="345"/>
    </location>
</feature>
<evidence type="ECO:0000256" key="1">
    <source>
        <dbReference type="SAM" id="MobiDB-lite"/>
    </source>
</evidence>
<dbReference type="AlphaFoldDB" id="A0AAD7CY59"/>
<keyword evidence="3" id="KW-1185">Reference proteome</keyword>
<feature type="region of interest" description="Disordered" evidence="1">
    <location>
        <begin position="316"/>
        <end position="354"/>
    </location>
</feature>
<proteinExistence type="predicted"/>